<gene>
    <name evidence="8" type="ORF">EQG79_01140</name>
</gene>
<feature type="transmembrane region" description="Helical" evidence="5">
    <location>
        <begin position="514"/>
        <end position="532"/>
    </location>
</feature>
<dbReference type="PANTHER" id="PTHR31086">
    <property type="entry name" value="ALUMINUM-ACTIVATED MALATE TRANSPORTER 10"/>
    <property type="match status" value="1"/>
</dbReference>
<dbReference type="Pfam" id="PF12805">
    <property type="entry name" value="FUSC-like"/>
    <property type="match status" value="1"/>
</dbReference>
<evidence type="ECO:0000256" key="2">
    <source>
        <dbReference type="ARBA" id="ARBA00022692"/>
    </source>
</evidence>
<evidence type="ECO:0000313" key="9">
    <source>
        <dbReference type="Proteomes" id="UP000290407"/>
    </source>
</evidence>
<evidence type="ECO:0000256" key="3">
    <source>
        <dbReference type="ARBA" id="ARBA00022989"/>
    </source>
</evidence>
<evidence type="ECO:0000259" key="6">
    <source>
        <dbReference type="Pfam" id="PF12805"/>
    </source>
</evidence>
<accession>A0A4Q2UN88</accession>
<comment type="caution">
    <text evidence="8">The sequence shown here is derived from an EMBL/GenBank/DDBJ whole genome shotgun (WGS) entry which is preliminary data.</text>
</comment>
<feature type="domain" description="Integral membrane bound transporter" evidence="7">
    <location>
        <begin position="402"/>
        <end position="525"/>
    </location>
</feature>
<dbReference type="GO" id="GO:0016020">
    <property type="term" value="C:membrane"/>
    <property type="evidence" value="ECO:0007669"/>
    <property type="project" value="UniProtKB-SubCell"/>
</dbReference>
<feature type="transmembrane region" description="Helical" evidence="5">
    <location>
        <begin position="484"/>
        <end position="507"/>
    </location>
</feature>
<feature type="transmembrane region" description="Helical" evidence="5">
    <location>
        <begin position="446"/>
        <end position="472"/>
    </location>
</feature>
<dbReference type="InterPro" id="IPR032692">
    <property type="entry name" value="YccS_N"/>
</dbReference>
<dbReference type="Proteomes" id="UP000290407">
    <property type="component" value="Unassembled WGS sequence"/>
</dbReference>
<dbReference type="Pfam" id="PF13515">
    <property type="entry name" value="FUSC_2"/>
    <property type="match status" value="1"/>
</dbReference>
<reference evidence="8 9" key="1">
    <citation type="submission" date="2019-01" db="EMBL/GenBank/DDBJ databases">
        <title>Spirosoma flava sp. nov., a propanil-degrading bacterium isolated from herbicide-contaminated soil.</title>
        <authorList>
            <person name="Zhang L."/>
            <person name="Jiang J.-D."/>
        </authorList>
    </citation>
    <scope>NUCLEOTIDE SEQUENCE [LARGE SCALE GENOMIC DNA]</scope>
    <source>
        <strain evidence="8 9">TY50</strain>
    </source>
</reference>
<comment type="subcellular location">
    <subcellularLocation>
        <location evidence="1">Membrane</location>
        <topology evidence="1">Multi-pass membrane protein</topology>
    </subcellularLocation>
</comment>
<dbReference type="RefSeq" id="WP_129599164.1">
    <property type="nucleotide sequence ID" value="NZ_SBLB01000001.1"/>
</dbReference>
<evidence type="ECO:0000256" key="1">
    <source>
        <dbReference type="ARBA" id="ARBA00004141"/>
    </source>
</evidence>
<evidence type="ECO:0000259" key="7">
    <source>
        <dbReference type="Pfam" id="PF13515"/>
    </source>
</evidence>
<dbReference type="InterPro" id="IPR049453">
    <property type="entry name" value="Memb_transporter_dom"/>
</dbReference>
<evidence type="ECO:0000256" key="4">
    <source>
        <dbReference type="ARBA" id="ARBA00023136"/>
    </source>
</evidence>
<feature type="transmembrane region" description="Helical" evidence="5">
    <location>
        <begin position="138"/>
        <end position="159"/>
    </location>
</feature>
<evidence type="ECO:0000313" key="8">
    <source>
        <dbReference type="EMBL" id="RYC70786.1"/>
    </source>
</evidence>
<dbReference type="EMBL" id="SBLB01000001">
    <property type="protein sequence ID" value="RYC70786.1"/>
    <property type="molecule type" value="Genomic_DNA"/>
</dbReference>
<sequence length="724" mass="80308">MNRRIREIAYFLSSQNFSNGFRTTLSILLPSLVSDQFGHLDTGMAISLGALAVSLSDAPGPVQHRRNAMLATVVVSVGMTLLTGVARLHPISMTLEIGLLGFFFSMFVIYGNRATSVGTAALLTMILMLDRPLDLMGILRESGLIAAGGLWYTAIGLLSSRLRPYQAARQALGQCIHAVATFMAIKADFYDISTPLDDDYRRLVAQQVVVSEQQDAVREILFKSRQLMAESDNTSRLLVLTFTDVVDLYDQILAMYLDYADMLERFGQTGVLPRFAALIRKLSIELDYIGLSIQASVIRRPPIDISKQLDDLWQHIEALGPEYGSTLVLRKAMVGLRAISQRLSIIQNNISQPAVPTDRADTIEYGRFVSHQVIDWPSFRNNLTRESSAFRHSVRVAVSLVVGYLLTLVLPYGDYSYWVLLTVLVILKPAFSLTKQRNIERITGTLAGAIIGVLILMFVPDKAAQFAFLVLFMLGTYSFLRFNYLVMVVCVTPFLLIVFSFLGTGYLDVAGERFLDTLLGGLLAFGASYLLFPNWESNQIVNTMREMLSANIRYMNLLLDGLSGKSLPVVDYKLVRKEVYVASANLAAAFQRMTSEPKHKQRNETLIYEFVVLNHILSANIATLITGLLTDRPRPYSAEVLKPIKRAAATLTDSQKRLLETQPVESAATRPVAADTVDAPEPTSADLLFMEHLQFIQQVSGDIGKVLSKGNWVDHPATKNPDGP</sequence>
<protein>
    <submittedName>
        <fullName evidence="8">Uncharacterized protein</fullName>
    </submittedName>
</protein>
<feature type="transmembrane region" description="Helical" evidence="5">
    <location>
        <begin position="415"/>
        <end position="434"/>
    </location>
</feature>
<feature type="transmembrane region" description="Helical" evidence="5">
    <location>
        <begin position="389"/>
        <end position="409"/>
    </location>
</feature>
<proteinExistence type="predicted"/>
<keyword evidence="9" id="KW-1185">Reference proteome</keyword>
<keyword evidence="2 5" id="KW-0812">Transmembrane</keyword>
<keyword evidence="3 5" id="KW-1133">Transmembrane helix</keyword>
<organism evidence="8 9">
    <name type="scientific">Spirosoma sordidisoli</name>
    <dbReference type="NCBI Taxonomy" id="2502893"/>
    <lineage>
        <taxon>Bacteria</taxon>
        <taxon>Pseudomonadati</taxon>
        <taxon>Bacteroidota</taxon>
        <taxon>Cytophagia</taxon>
        <taxon>Cytophagales</taxon>
        <taxon>Cytophagaceae</taxon>
        <taxon>Spirosoma</taxon>
    </lineage>
</organism>
<keyword evidence="4 5" id="KW-0472">Membrane</keyword>
<evidence type="ECO:0000256" key="5">
    <source>
        <dbReference type="SAM" id="Phobius"/>
    </source>
</evidence>
<name>A0A4Q2UN88_9BACT</name>
<feature type="domain" description="Integral membrane protein YccS N-terminal" evidence="6">
    <location>
        <begin position="71"/>
        <end position="347"/>
    </location>
</feature>
<dbReference type="AlphaFoldDB" id="A0A4Q2UN88"/>